<comment type="caution">
    <text evidence="8">The sequence shown here is derived from an EMBL/GenBank/DDBJ whole genome shotgun (WGS) entry which is preliminary data.</text>
</comment>
<evidence type="ECO:0000313" key="8">
    <source>
        <dbReference type="EMBL" id="PSF09699.1"/>
    </source>
</evidence>
<feature type="transmembrane region" description="Helical" evidence="6">
    <location>
        <begin position="409"/>
        <end position="427"/>
    </location>
</feature>
<feature type="domain" description="Major facilitator superfamily (MFS) profile" evidence="7">
    <location>
        <begin position="254"/>
        <end position="438"/>
    </location>
</feature>
<dbReference type="EMBL" id="PXNP01000030">
    <property type="protein sequence ID" value="PSF09699.1"/>
    <property type="molecule type" value="Genomic_DNA"/>
</dbReference>
<feature type="transmembrane region" description="Helical" evidence="6">
    <location>
        <begin position="263"/>
        <end position="285"/>
    </location>
</feature>
<evidence type="ECO:0000256" key="6">
    <source>
        <dbReference type="SAM" id="Phobius"/>
    </source>
</evidence>
<name>A0A2T1KHT3_9GAMM</name>
<dbReference type="OrthoDB" id="9768783at2"/>
<keyword evidence="2" id="KW-0813">Transport</keyword>
<dbReference type="GO" id="GO:0012505">
    <property type="term" value="C:endomembrane system"/>
    <property type="evidence" value="ECO:0007669"/>
    <property type="project" value="UniProtKB-SubCell"/>
</dbReference>
<feature type="transmembrane region" description="Helical" evidence="6">
    <location>
        <begin position="382"/>
        <end position="403"/>
    </location>
</feature>
<dbReference type="RefSeq" id="WP_106761998.1">
    <property type="nucleotide sequence ID" value="NZ_PXNP01000030.1"/>
</dbReference>
<accession>A0A2T1KHT3</accession>
<feature type="transmembrane region" description="Helical" evidence="6">
    <location>
        <begin position="29"/>
        <end position="52"/>
    </location>
</feature>
<feature type="transmembrane region" description="Helical" evidence="6">
    <location>
        <begin position="202"/>
        <end position="221"/>
    </location>
</feature>
<keyword evidence="3 6" id="KW-0812">Transmembrane</keyword>
<dbReference type="PANTHER" id="PTHR23519">
    <property type="entry name" value="AUTOPHAGY-RELATED PROTEIN 22"/>
    <property type="match status" value="1"/>
</dbReference>
<keyword evidence="9" id="KW-1185">Reference proteome</keyword>
<dbReference type="GO" id="GO:0022857">
    <property type="term" value="F:transmembrane transporter activity"/>
    <property type="evidence" value="ECO:0007669"/>
    <property type="project" value="InterPro"/>
</dbReference>
<evidence type="ECO:0000313" key="9">
    <source>
        <dbReference type="Proteomes" id="UP000239866"/>
    </source>
</evidence>
<evidence type="ECO:0000259" key="7">
    <source>
        <dbReference type="PROSITE" id="PS50850"/>
    </source>
</evidence>
<evidence type="ECO:0000256" key="2">
    <source>
        <dbReference type="ARBA" id="ARBA00022448"/>
    </source>
</evidence>
<gene>
    <name evidence="8" type="ORF">C7H09_07685</name>
</gene>
<dbReference type="AlphaFoldDB" id="A0A2T1KHT3"/>
<keyword evidence="5 6" id="KW-0472">Membrane</keyword>
<comment type="subcellular location">
    <subcellularLocation>
        <location evidence="1">Endomembrane system</location>
        <topology evidence="1">Multi-pass membrane protein</topology>
    </subcellularLocation>
</comment>
<evidence type="ECO:0000256" key="1">
    <source>
        <dbReference type="ARBA" id="ARBA00004127"/>
    </source>
</evidence>
<evidence type="ECO:0000256" key="5">
    <source>
        <dbReference type="ARBA" id="ARBA00023136"/>
    </source>
</evidence>
<dbReference type="PANTHER" id="PTHR23519:SF1">
    <property type="entry name" value="AUTOPHAGY-RELATED PROTEIN 22"/>
    <property type="match status" value="1"/>
</dbReference>
<feature type="transmembrane region" description="Helical" evidence="6">
    <location>
        <begin position="158"/>
        <end position="182"/>
    </location>
</feature>
<organism evidence="8 9">
    <name type="scientific">Marinobacter fuscus</name>
    <dbReference type="NCBI Taxonomy" id="2109942"/>
    <lineage>
        <taxon>Bacteria</taxon>
        <taxon>Pseudomonadati</taxon>
        <taxon>Pseudomonadota</taxon>
        <taxon>Gammaproteobacteria</taxon>
        <taxon>Pseudomonadales</taxon>
        <taxon>Marinobacteraceae</taxon>
        <taxon>Marinobacter</taxon>
    </lineage>
</organism>
<proteinExistence type="predicted"/>
<feature type="transmembrane region" description="Helical" evidence="6">
    <location>
        <begin position="64"/>
        <end position="84"/>
    </location>
</feature>
<evidence type="ECO:0000256" key="4">
    <source>
        <dbReference type="ARBA" id="ARBA00022989"/>
    </source>
</evidence>
<sequence length="438" mass="46714">MPNHSSAPSSSNPPQAAAENKRALWSWALYDWANSAFFTIVLTFVFAQYFSVSVIQDDVAGTRAWGNIVGVAGVVIALLAPILGAIADQSGRRKPWFVGFTLLCVLASGMLWTVTPDQDQFWKAALWVGLGTLGAEFAFIFYNAMLPDLASPARTGRWSGWAWGLGYVGGIASLVIALFGFIEAGDGFLGLDHAEAEHIRATFVLVAVWYLVFALPAFFFIPDRPATGLGLAAATRAGFGQLRESIAHVRQYRDIVRFLVARMLYTDGLATIFTFGGVYAAGTFAMSPSEVLQFAIALNVTAGLGALAFAWIDDALGGRNTILLSLAGLASSALAILLVEGATGFWIWGMILGIFVGPLQSASRSHLARVAPPHLQTQMFGLFAFSGKATAFAGPLLVGWVTAATGSQRWGMSTILLFLLVGFVLMLKVPATEAERSG</sequence>
<feature type="transmembrane region" description="Helical" evidence="6">
    <location>
        <begin position="96"/>
        <end position="114"/>
    </location>
</feature>
<keyword evidence="4 6" id="KW-1133">Transmembrane helix</keyword>
<dbReference type="Proteomes" id="UP000239866">
    <property type="component" value="Unassembled WGS sequence"/>
</dbReference>
<protein>
    <submittedName>
        <fullName evidence="8">MFS transporter</fullName>
    </submittedName>
</protein>
<dbReference type="PROSITE" id="PS50850">
    <property type="entry name" value="MFS"/>
    <property type="match status" value="1"/>
</dbReference>
<dbReference type="InterPro" id="IPR050495">
    <property type="entry name" value="ATG22/LtaA_families"/>
</dbReference>
<feature type="transmembrane region" description="Helical" evidence="6">
    <location>
        <begin position="126"/>
        <end position="146"/>
    </location>
</feature>
<dbReference type="Gene3D" id="1.20.1250.20">
    <property type="entry name" value="MFS general substrate transporter like domains"/>
    <property type="match status" value="1"/>
</dbReference>
<dbReference type="InterPro" id="IPR020846">
    <property type="entry name" value="MFS_dom"/>
</dbReference>
<dbReference type="InterPro" id="IPR036259">
    <property type="entry name" value="MFS_trans_sf"/>
</dbReference>
<reference evidence="8 9" key="1">
    <citation type="submission" date="2018-03" db="EMBL/GenBank/DDBJ databases">
        <title>Marinobacter brunus sp. nov., a marine bacterium of Gamma-proteobacteria isolated from the surface seawater of the South China Sea.</title>
        <authorList>
            <person name="Cheng H."/>
            <person name="Wu Y.-H."/>
            <person name="Xamxidin M."/>
            <person name="Xu X.-W."/>
        </authorList>
    </citation>
    <scope>NUCLEOTIDE SEQUENCE [LARGE SCALE GENOMIC DNA]</scope>
    <source>
        <strain evidence="8 9">NH169-3</strain>
    </source>
</reference>
<dbReference type="SUPFAM" id="SSF103473">
    <property type="entry name" value="MFS general substrate transporter"/>
    <property type="match status" value="1"/>
</dbReference>
<evidence type="ECO:0000256" key="3">
    <source>
        <dbReference type="ARBA" id="ARBA00022692"/>
    </source>
</evidence>
<dbReference type="Pfam" id="PF11700">
    <property type="entry name" value="ATG22"/>
    <property type="match status" value="1"/>
</dbReference>
<feature type="transmembrane region" description="Helical" evidence="6">
    <location>
        <begin position="291"/>
        <end position="312"/>
    </location>
</feature>
<dbReference type="InterPro" id="IPR024671">
    <property type="entry name" value="Atg22-like"/>
</dbReference>